<feature type="compositionally biased region" description="Low complexity" evidence="1">
    <location>
        <begin position="26"/>
        <end position="36"/>
    </location>
</feature>
<name>A0A9Q1IHX4_SYNKA</name>
<keyword evidence="3" id="KW-1185">Reference proteome</keyword>
<feature type="region of interest" description="Disordered" evidence="1">
    <location>
        <begin position="16"/>
        <end position="114"/>
    </location>
</feature>
<protein>
    <recommendedName>
        <fullName evidence="4">GRAM domain-containing protein 1B</fullName>
    </recommendedName>
</protein>
<evidence type="ECO:0000313" key="3">
    <source>
        <dbReference type="Proteomes" id="UP001152622"/>
    </source>
</evidence>
<dbReference type="AlphaFoldDB" id="A0A9Q1IHX4"/>
<evidence type="ECO:0008006" key="4">
    <source>
        <dbReference type="Google" id="ProtNLM"/>
    </source>
</evidence>
<dbReference type="EMBL" id="JAINUF010000014">
    <property type="protein sequence ID" value="KAJ8342463.1"/>
    <property type="molecule type" value="Genomic_DNA"/>
</dbReference>
<sequence>MTDTLQLPALQFQGDCSDVGAGMVGGAEEAGAAPGGHTPSLRRKRFKMRRMKNVLSEREGPEGGGALRRAGSGPGSAPSSTSKEYLQLPSIEITPSSDEDAPWSNCSTPSASPRRKRCLLKKWLRVREKKDCSESSSQQSSLQSSHEDDSTRFLTPYIREESPSLLRGERALFDFPDT</sequence>
<reference evidence="2" key="1">
    <citation type="journal article" date="2023" name="Science">
        <title>Genome structures resolve the early diversification of teleost fishes.</title>
        <authorList>
            <person name="Parey E."/>
            <person name="Louis A."/>
            <person name="Montfort J."/>
            <person name="Bouchez O."/>
            <person name="Roques C."/>
            <person name="Iampietro C."/>
            <person name="Lluch J."/>
            <person name="Castinel A."/>
            <person name="Donnadieu C."/>
            <person name="Desvignes T."/>
            <person name="Floi Bucao C."/>
            <person name="Jouanno E."/>
            <person name="Wen M."/>
            <person name="Mejri S."/>
            <person name="Dirks R."/>
            <person name="Jansen H."/>
            <person name="Henkel C."/>
            <person name="Chen W.J."/>
            <person name="Zahm M."/>
            <person name="Cabau C."/>
            <person name="Klopp C."/>
            <person name="Thompson A.W."/>
            <person name="Robinson-Rechavi M."/>
            <person name="Braasch I."/>
            <person name="Lecointre G."/>
            <person name="Bobe J."/>
            <person name="Postlethwait J.H."/>
            <person name="Berthelot C."/>
            <person name="Roest Crollius H."/>
            <person name="Guiguen Y."/>
        </authorList>
    </citation>
    <scope>NUCLEOTIDE SEQUENCE</scope>
    <source>
        <strain evidence="2">WJC10195</strain>
    </source>
</reference>
<feature type="region of interest" description="Disordered" evidence="1">
    <location>
        <begin position="127"/>
        <end position="160"/>
    </location>
</feature>
<evidence type="ECO:0000313" key="2">
    <source>
        <dbReference type="EMBL" id="KAJ8342463.1"/>
    </source>
</evidence>
<feature type="compositionally biased region" description="Basic residues" evidence="1">
    <location>
        <begin position="40"/>
        <end position="52"/>
    </location>
</feature>
<proteinExistence type="predicted"/>
<evidence type="ECO:0000256" key="1">
    <source>
        <dbReference type="SAM" id="MobiDB-lite"/>
    </source>
</evidence>
<gene>
    <name evidence="2" type="ORF">SKAU_G00323910</name>
</gene>
<organism evidence="2 3">
    <name type="scientific">Synaphobranchus kaupii</name>
    <name type="common">Kaup's arrowtooth eel</name>
    <dbReference type="NCBI Taxonomy" id="118154"/>
    <lineage>
        <taxon>Eukaryota</taxon>
        <taxon>Metazoa</taxon>
        <taxon>Chordata</taxon>
        <taxon>Craniata</taxon>
        <taxon>Vertebrata</taxon>
        <taxon>Euteleostomi</taxon>
        <taxon>Actinopterygii</taxon>
        <taxon>Neopterygii</taxon>
        <taxon>Teleostei</taxon>
        <taxon>Anguilliformes</taxon>
        <taxon>Synaphobranchidae</taxon>
        <taxon>Synaphobranchus</taxon>
    </lineage>
</organism>
<comment type="caution">
    <text evidence="2">The sequence shown here is derived from an EMBL/GenBank/DDBJ whole genome shotgun (WGS) entry which is preliminary data.</text>
</comment>
<accession>A0A9Q1IHX4</accession>
<dbReference type="Proteomes" id="UP001152622">
    <property type="component" value="Chromosome 14"/>
</dbReference>
<feature type="compositionally biased region" description="Low complexity" evidence="1">
    <location>
        <begin position="134"/>
        <end position="144"/>
    </location>
</feature>
<dbReference type="OrthoDB" id="8960672at2759"/>